<accession>A0A087UHM0</accession>
<reference evidence="1 2" key="1">
    <citation type="submission" date="2013-11" db="EMBL/GenBank/DDBJ databases">
        <title>Genome sequencing of Stegodyphus mimosarum.</title>
        <authorList>
            <person name="Bechsgaard J."/>
        </authorList>
    </citation>
    <scope>NUCLEOTIDE SEQUENCE [LARGE SCALE GENOMIC DNA]</scope>
</reference>
<evidence type="ECO:0000313" key="1">
    <source>
        <dbReference type="EMBL" id="KFM76859.1"/>
    </source>
</evidence>
<gene>
    <name evidence="1" type="ORF">X975_16011</name>
</gene>
<evidence type="ECO:0000313" key="2">
    <source>
        <dbReference type="Proteomes" id="UP000054359"/>
    </source>
</evidence>
<proteinExistence type="predicted"/>
<feature type="non-terminal residue" evidence="1">
    <location>
        <position position="1"/>
    </location>
</feature>
<dbReference type="EMBL" id="KK119838">
    <property type="protein sequence ID" value="KFM76859.1"/>
    <property type="molecule type" value="Genomic_DNA"/>
</dbReference>
<dbReference type="Proteomes" id="UP000054359">
    <property type="component" value="Unassembled WGS sequence"/>
</dbReference>
<name>A0A087UHM0_STEMI</name>
<dbReference type="AlphaFoldDB" id="A0A087UHM0"/>
<organism evidence="1 2">
    <name type="scientific">Stegodyphus mimosarum</name>
    <name type="common">African social velvet spider</name>
    <dbReference type="NCBI Taxonomy" id="407821"/>
    <lineage>
        <taxon>Eukaryota</taxon>
        <taxon>Metazoa</taxon>
        <taxon>Ecdysozoa</taxon>
        <taxon>Arthropoda</taxon>
        <taxon>Chelicerata</taxon>
        <taxon>Arachnida</taxon>
        <taxon>Araneae</taxon>
        <taxon>Araneomorphae</taxon>
        <taxon>Entelegynae</taxon>
        <taxon>Eresoidea</taxon>
        <taxon>Eresidae</taxon>
        <taxon>Stegodyphus</taxon>
    </lineage>
</organism>
<protein>
    <submittedName>
        <fullName evidence="1">Uncharacterized protein</fullName>
    </submittedName>
</protein>
<keyword evidence="2" id="KW-1185">Reference proteome</keyword>
<feature type="non-terminal residue" evidence="1">
    <location>
        <position position="51"/>
    </location>
</feature>
<sequence length="51" mass="5776">TDRHILRVYFLSYYKGTNTKFKKQLPESNNSLSSTIISHGLAEFTAPKKSG</sequence>